<comment type="caution">
    <text evidence="3">The sequence shown here is derived from an EMBL/GenBank/DDBJ whole genome shotgun (WGS) entry which is preliminary data.</text>
</comment>
<dbReference type="Proteomes" id="UP001152049">
    <property type="component" value="Unassembled WGS sequence"/>
</dbReference>
<organism evidence="3 4">
    <name type="scientific">Fusarium torreyae</name>
    <dbReference type="NCBI Taxonomy" id="1237075"/>
    <lineage>
        <taxon>Eukaryota</taxon>
        <taxon>Fungi</taxon>
        <taxon>Dikarya</taxon>
        <taxon>Ascomycota</taxon>
        <taxon>Pezizomycotina</taxon>
        <taxon>Sordariomycetes</taxon>
        <taxon>Hypocreomycetidae</taxon>
        <taxon>Hypocreales</taxon>
        <taxon>Nectriaceae</taxon>
        <taxon>Fusarium</taxon>
    </lineage>
</organism>
<comment type="similarity">
    <text evidence="1">Belongs to the polyketide transferase af380 family.</text>
</comment>
<accession>A0A9W8VCE4</accession>
<evidence type="ECO:0000259" key="2">
    <source>
        <dbReference type="Pfam" id="PF12146"/>
    </source>
</evidence>
<gene>
    <name evidence="3" type="ORF">NW762_011357</name>
</gene>
<dbReference type="PANTHER" id="PTHR47751">
    <property type="entry name" value="SUPERFAMILY HYDROLASE, PUTATIVE (AFU_ORTHOLOGUE AFUA_2G16580)-RELATED"/>
    <property type="match status" value="1"/>
</dbReference>
<name>A0A9W8VCE4_9HYPO</name>
<dbReference type="OrthoDB" id="2498029at2759"/>
<feature type="domain" description="Serine aminopeptidase S33" evidence="2">
    <location>
        <begin position="27"/>
        <end position="138"/>
    </location>
</feature>
<dbReference type="Gene3D" id="3.40.50.1820">
    <property type="entry name" value="alpha/beta hydrolase"/>
    <property type="match status" value="1"/>
</dbReference>
<reference evidence="3" key="1">
    <citation type="submission" date="2022-09" db="EMBL/GenBank/DDBJ databases">
        <title>Fusarium specimens isolated from Avocado Roots.</title>
        <authorList>
            <person name="Stajich J."/>
            <person name="Roper C."/>
            <person name="Heimlech-Rivalta G."/>
        </authorList>
    </citation>
    <scope>NUCLEOTIDE SEQUENCE</scope>
    <source>
        <strain evidence="3">CF00136</strain>
    </source>
</reference>
<sequence>MASIEDLDVPTHDGPKLKATFYSVGPKKPCIILSSGFSGHRRHFLPDFAARFNAAGYGALVYDNRCWGDSEGSPRDEVDPWLQTRDYLDVFDYISAHPDVEPSKVVYWGSSMSGGNVICAAAINKNLAGVIAQVPFVSGEAIARLP</sequence>
<dbReference type="InterPro" id="IPR051411">
    <property type="entry name" value="Polyketide_trans_af380"/>
</dbReference>
<evidence type="ECO:0000313" key="4">
    <source>
        <dbReference type="Proteomes" id="UP001152049"/>
    </source>
</evidence>
<protein>
    <recommendedName>
        <fullName evidence="2">Serine aminopeptidase S33 domain-containing protein</fullName>
    </recommendedName>
</protein>
<dbReference type="InterPro" id="IPR022742">
    <property type="entry name" value="Hydrolase_4"/>
</dbReference>
<evidence type="ECO:0000256" key="1">
    <source>
        <dbReference type="ARBA" id="ARBA00029464"/>
    </source>
</evidence>
<evidence type="ECO:0000313" key="3">
    <source>
        <dbReference type="EMBL" id="KAJ4251376.1"/>
    </source>
</evidence>
<dbReference type="Pfam" id="PF12146">
    <property type="entry name" value="Hydrolase_4"/>
    <property type="match status" value="1"/>
</dbReference>
<keyword evidence="4" id="KW-1185">Reference proteome</keyword>
<dbReference type="EMBL" id="JAOQAZ010000028">
    <property type="protein sequence ID" value="KAJ4251376.1"/>
    <property type="molecule type" value="Genomic_DNA"/>
</dbReference>
<dbReference type="PANTHER" id="PTHR47751:SF2">
    <property type="entry name" value="DLTD N-TERMINAL DOMAIN PROTEIN (AFU_ORTHOLOGUE AFUA_8G00380)-RELATED"/>
    <property type="match status" value="1"/>
</dbReference>
<dbReference type="SUPFAM" id="SSF53474">
    <property type="entry name" value="alpha/beta-Hydrolases"/>
    <property type="match status" value="1"/>
</dbReference>
<dbReference type="AlphaFoldDB" id="A0A9W8VCE4"/>
<dbReference type="InterPro" id="IPR029058">
    <property type="entry name" value="AB_hydrolase_fold"/>
</dbReference>
<proteinExistence type="inferred from homology"/>